<keyword evidence="4" id="KW-1185">Reference proteome</keyword>
<keyword evidence="1" id="KW-0238">DNA-binding</keyword>
<reference evidence="3" key="1">
    <citation type="submission" date="2021-04" db="EMBL/GenBank/DDBJ databases">
        <title>Sequencing of actinobacteria type strains.</title>
        <authorList>
            <person name="Nguyen G.-S."/>
            <person name="Wentzel A."/>
        </authorList>
    </citation>
    <scope>NUCLEOTIDE SEQUENCE</scope>
    <source>
        <strain evidence="3">DSM 42095</strain>
    </source>
</reference>
<dbReference type="InterPro" id="IPR000551">
    <property type="entry name" value="MerR-type_HTH_dom"/>
</dbReference>
<dbReference type="Pfam" id="PF13411">
    <property type="entry name" value="MerR_1"/>
    <property type="match status" value="1"/>
</dbReference>
<protein>
    <submittedName>
        <fullName evidence="3">MerR family transcriptional regulator</fullName>
    </submittedName>
</protein>
<organism evidence="3 4">
    <name type="scientific">Streptomyces daliensis</name>
    <dbReference type="NCBI Taxonomy" id="299421"/>
    <lineage>
        <taxon>Bacteria</taxon>
        <taxon>Bacillati</taxon>
        <taxon>Actinomycetota</taxon>
        <taxon>Actinomycetes</taxon>
        <taxon>Kitasatosporales</taxon>
        <taxon>Streptomycetaceae</taxon>
        <taxon>Streptomyces</taxon>
    </lineage>
</organism>
<evidence type="ECO:0000313" key="4">
    <source>
        <dbReference type="Proteomes" id="UP000675554"/>
    </source>
</evidence>
<evidence type="ECO:0000256" key="1">
    <source>
        <dbReference type="ARBA" id="ARBA00023125"/>
    </source>
</evidence>
<dbReference type="InterPro" id="IPR009061">
    <property type="entry name" value="DNA-bd_dom_put_sf"/>
</dbReference>
<name>A0A8T4IVV6_9ACTN</name>
<evidence type="ECO:0000313" key="3">
    <source>
        <dbReference type="EMBL" id="MBR7674693.1"/>
    </source>
</evidence>
<proteinExistence type="predicted"/>
<accession>A0A8T4IVV6</accession>
<dbReference type="CDD" id="cd00592">
    <property type="entry name" value="HTH_MerR-like"/>
    <property type="match status" value="1"/>
</dbReference>
<dbReference type="SMART" id="SM00422">
    <property type="entry name" value="HTH_MERR"/>
    <property type="match status" value="1"/>
</dbReference>
<dbReference type="GO" id="GO:0003677">
    <property type="term" value="F:DNA binding"/>
    <property type="evidence" value="ECO:0007669"/>
    <property type="project" value="UniProtKB-KW"/>
</dbReference>
<dbReference type="SUPFAM" id="SSF46955">
    <property type="entry name" value="Putative DNA-binding domain"/>
    <property type="match status" value="1"/>
</dbReference>
<dbReference type="InterPro" id="IPR047057">
    <property type="entry name" value="MerR_fam"/>
</dbReference>
<dbReference type="EMBL" id="JAGSMN010000369">
    <property type="protein sequence ID" value="MBR7674693.1"/>
    <property type="molecule type" value="Genomic_DNA"/>
</dbReference>
<dbReference type="GO" id="GO:0003700">
    <property type="term" value="F:DNA-binding transcription factor activity"/>
    <property type="evidence" value="ECO:0007669"/>
    <property type="project" value="InterPro"/>
</dbReference>
<dbReference type="Gene3D" id="1.10.1660.10">
    <property type="match status" value="1"/>
</dbReference>
<dbReference type="PROSITE" id="PS50937">
    <property type="entry name" value="HTH_MERR_2"/>
    <property type="match status" value="1"/>
</dbReference>
<dbReference type="Proteomes" id="UP000675554">
    <property type="component" value="Unassembled WGS sequence"/>
</dbReference>
<dbReference type="PANTHER" id="PTHR30204:SF93">
    <property type="entry name" value="HTH MERR-TYPE DOMAIN-CONTAINING PROTEIN"/>
    <property type="match status" value="1"/>
</dbReference>
<dbReference type="AlphaFoldDB" id="A0A8T4IVV6"/>
<gene>
    <name evidence="3" type="ORF">KDA82_17030</name>
</gene>
<dbReference type="PANTHER" id="PTHR30204">
    <property type="entry name" value="REDOX-CYCLING DRUG-SENSING TRANSCRIPTIONAL ACTIVATOR SOXR"/>
    <property type="match status" value="1"/>
</dbReference>
<sequence>MRSSELAALAGVTVRTLRHYHQIGVLDEPERSVNGYRVYDVRHLVRLLRITRLTGLGVPLAALPDVLDDQRAADALLDELDQQAAAEIERLTSRRAVIARLREHGAMPDLPPALASYGPTLSAAADIAPDLARHERDQVVLLAHLIDERGAAALSETLVRLNALTPAATALLKRFAALGPDTADEDIEQLAEDVAAHYRPVFDTLPDVEVGGDVTPLLAAYSERTLNDQQLHAARLLRDRFTGTGRSAG</sequence>
<feature type="domain" description="HTH merR-type" evidence="2">
    <location>
        <begin position="1"/>
        <end position="69"/>
    </location>
</feature>
<comment type="caution">
    <text evidence="3">The sequence shown here is derived from an EMBL/GenBank/DDBJ whole genome shotgun (WGS) entry which is preliminary data.</text>
</comment>
<evidence type="ECO:0000259" key="2">
    <source>
        <dbReference type="PROSITE" id="PS50937"/>
    </source>
</evidence>